<protein>
    <submittedName>
        <fullName evidence="1">Uncharacterized protein</fullName>
    </submittedName>
</protein>
<keyword evidence="2" id="KW-1185">Reference proteome</keyword>
<reference evidence="1 2" key="1">
    <citation type="submission" date="2019-02" db="EMBL/GenBank/DDBJ databases">
        <title>Genome sequencing of the rare red list fungi Antrodiella citrinella (Flaviporus citrinellus).</title>
        <authorList>
            <person name="Buettner E."/>
            <person name="Kellner H."/>
        </authorList>
    </citation>
    <scope>NUCLEOTIDE SEQUENCE [LARGE SCALE GENOMIC DNA]</scope>
    <source>
        <strain evidence="1 2">DSM 108506</strain>
    </source>
</reference>
<gene>
    <name evidence="1" type="ORF">EUX98_g7116</name>
</gene>
<dbReference type="Proteomes" id="UP000308730">
    <property type="component" value="Unassembled WGS sequence"/>
</dbReference>
<comment type="caution">
    <text evidence="1">The sequence shown here is derived from an EMBL/GenBank/DDBJ whole genome shotgun (WGS) entry which is preliminary data.</text>
</comment>
<evidence type="ECO:0000313" key="2">
    <source>
        <dbReference type="Proteomes" id="UP000308730"/>
    </source>
</evidence>
<dbReference type="OrthoDB" id="4177236at2759"/>
<name>A0A4S4MPB6_9APHY</name>
<organism evidence="1 2">
    <name type="scientific">Antrodiella citrinella</name>
    <dbReference type="NCBI Taxonomy" id="2447956"/>
    <lineage>
        <taxon>Eukaryota</taxon>
        <taxon>Fungi</taxon>
        <taxon>Dikarya</taxon>
        <taxon>Basidiomycota</taxon>
        <taxon>Agaricomycotina</taxon>
        <taxon>Agaricomycetes</taxon>
        <taxon>Polyporales</taxon>
        <taxon>Steccherinaceae</taxon>
        <taxon>Antrodiella</taxon>
    </lineage>
</organism>
<evidence type="ECO:0000313" key="1">
    <source>
        <dbReference type="EMBL" id="THH27078.1"/>
    </source>
</evidence>
<dbReference type="AlphaFoldDB" id="A0A4S4MPB6"/>
<sequence length="111" mass="12214">MTDEYGDSLQWTAQADILESILFSPPVEERGPFPTYDALAALSNAKRIRRLARHDGIMVSALIPVSATSSFSLRAVDPSPSLEAFDDSRSLVFTHNSLHLRNFIVGDDGHL</sequence>
<accession>A0A4S4MPB6</accession>
<dbReference type="EMBL" id="SGPM01000283">
    <property type="protein sequence ID" value="THH27078.1"/>
    <property type="molecule type" value="Genomic_DNA"/>
</dbReference>
<proteinExistence type="predicted"/>